<evidence type="ECO:0000313" key="3">
    <source>
        <dbReference type="Proteomes" id="UP000000311"/>
    </source>
</evidence>
<feature type="compositionally biased region" description="Low complexity" evidence="1">
    <location>
        <begin position="97"/>
        <end position="137"/>
    </location>
</feature>
<feature type="compositionally biased region" description="Gly residues" evidence="1">
    <location>
        <begin position="333"/>
        <end position="343"/>
    </location>
</feature>
<organism evidence="3">
    <name type="scientific">Camponotus floridanus</name>
    <name type="common">Florida carpenter ant</name>
    <dbReference type="NCBI Taxonomy" id="104421"/>
    <lineage>
        <taxon>Eukaryota</taxon>
        <taxon>Metazoa</taxon>
        <taxon>Ecdysozoa</taxon>
        <taxon>Arthropoda</taxon>
        <taxon>Hexapoda</taxon>
        <taxon>Insecta</taxon>
        <taxon>Pterygota</taxon>
        <taxon>Neoptera</taxon>
        <taxon>Endopterygota</taxon>
        <taxon>Hymenoptera</taxon>
        <taxon>Apocrita</taxon>
        <taxon>Aculeata</taxon>
        <taxon>Formicoidea</taxon>
        <taxon>Formicidae</taxon>
        <taxon>Formicinae</taxon>
        <taxon>Camponotus</taxon>
    </lineage>
</organism>
<proteinExistence type="predicted"/>
<dbReference type="Proteomes" id="UP000000311">
    <property type="component" value="Unassembled WGS sequence"/>
</dbReference>
<accession>E1ZUW9</accession>
<keyword evidence="3" id="KW-1185">Reference proteome</keyword>
<evidence type="ECO:0000256" key="1">
    <source>
        <dbReference type="SAM" id="MobiDB-lite"/>
    </source>
</evidence>
<feature type="compositionally biased region" description="Polar residues" evidence="1">
    <location>
        <begin position="254"/>
        <end position="270"/>
    </location>
</feature>
<dbReference type="AlphaFoldDB" id="E1ZUW9"/>
<name>E1ZUW9_CAMFO</name>
<reference evidence="2 3" key="1">
    <citation type="journal article" date="2010" name="Science">
        <title>Genomic comparison of the ants Camponotus floridanus and Harpegnathos saltator.</title>
        <authorList>
            <person name="Bonasio R."/>
            <person name="Zhang G."/>
            <person name="Ye C."/>
            <person name="Mutti N.S."/>
            <person name="Fang X."/>
            <person name="Qin N."/>
            <person name="Donahue G."/>
            <person name="Yang P."/>
            <person name="Li Q."/>
            <person name="Li C."/>
            <person name="Zhang P."/>
            <person name="Huang Z."/>
            <person name="Berger S.L."/>
            <person name="Reinberg D."/>
            <person name="Wang J."/>
            <person name="Liebig J."/>
        </authorList>
    </citation>
    <scope>NUCLEOTIDE SEQUENCE [LARGE SCALE GENOMIC DNA]</scope>
    <source>
        <strain evidence="3">C129</strain>
    </source>
</reference>
<sequence length="343" mass="35079">MSASPQVVVLPYPFPAGVQCPRCWRGEDPEVWSRGDFCDPLHLAKHLKAKHPGDTITYKCSECDFRGYGASSVRPVKAHFKKEHAAPRGRAGRSTDGASNSNNGNVNYGGSSTDARGRPAAGSAPGSSASAGASSRGRPSDSRQPGLRSTAPAPGTTAATPPPRTTAATPPTTASTSATSPARTSPSYAAVTAASGPATAGAPAAATTGLKEHPHPKGRLSLKRGAANGKSSPPASREARGSPRRPSGEANGTLMRTSVTPPTTISSAGSYNPRRRRSSNVPLEKSGASRSMRGPPLPSPKVAREDPVKHHPGGASHQETGSGERIGREVRNGGEGTGQTIGQ</sequence>
<feature type="region of interest" description="Disordered" evidence="1">
    <location>
        <begin position="79"/>
        <end position="343"/>
    </location>
</feature>
<dbReference type="InParanoid" id="E1ZUW9"/>
<gene>
    <name evidence="2" type="ORF">EAG_15096</name>
</gene>
<dbReference type="EMBL" id="GL434316">
    <property type="protein sequence ID" value="EFN75020.1"/>
    <property type="molecule type" value="Genomic_DNA"/>
</dbReference>
<feature type="compositionally biased region" description="Low complexity" evidence="1">
    <location>
        <begin position="148"/>
        <end position="209"/>
    </location>
</feature>
<protein>
    <submittedName>
        <fullName evidence="2">Uncharacterized protein</fullName>
    </submittedName>
</protein>
<evidence type="ECO:0000313" key="2">
    <source>
        <dbReference type="EMBL" id="EFN75020.1"/>
    </source>
</evidence>